<keyword evidence="4" id="KW-1185">Reference proteome</keyword>
<protein>
    <recommendedName>
        <fullName evidence="2">HNH nuclease domain-containing protein</fullName>
    </recommendedName>
</protein>
<name>A0AAD8V5X2_9PEZI</name>
<accession>A0AAD8V5X2</accession>
<evidence type="ECO:0000259" key="2">
    <source>
        <dbReference type="Pfam" id="PF13391"/>
    </source>
</evidence>
<feature type="compositionally biased region" description="Acidic residues" evidence="1">
    <location>
        <begin position="484"/>
        <end position="496"/>
    </location>
</feature>
<dbReference type="Proteomes" id="UP001230504">
    <property type="component" value="Unassembled WGS sequence"/>
</dbReference>
<dbReference type="Pfam" id="PF13391">
    <property type="entry name" value="HNH_2"/>
    <property type="match status" value="1"/>
</dbReference>
<dbReference type="RefSeq" id="XP_060414291.1">
    <property type="nucleotide sequence ID" value="XM_060557763.1"/>
</dbReference>
<feature type="region of interest" description="Disordered" evidence="1">
    <location>
        <begin position="470"/>
        <end position="496"/>
    </location>
</feature>
<evidence type="ECO:0000313" key="3">
    <source>
        <dbReference type="EMBL" id="KAK1590824.1"/>
    </source>
</evidence>
<feature type="region of interest" description="Disordered" evidence="1">
    <location>
        <begin position="291"/>
        <end position="329"/>
    </location>
</feature>
<dbReference type="InterPro" id="IPR003615">
    <property type="entry name" value="HNH_nuc"/>
</dbReference>
<sequence>MNANLPLLVSKEKIDRLCNSLREKLEDTDPLTRVTNRDVEMYESNFKARVPRDMAGRVDYLDDIKENATLGRRREVMRKIHHLIQHDKDLEDVISIDIFKETLASAKCWAVMLTMEWGQLIKFRDLLHTGHADAKQSTLQAFLMACCNVSGLIWWMSKTPTSEKEQIWVRSEAQRNAALKRDGFRCVLTHSAIVEECHVCPFWSLSRRKQIQRNVIVPLIAILGLDFSRKMLEILNQTTSAGERTTPGDFDLLDSPANMITLSNQLHKLWDDGVFGLEPIRILQDYKIVQKPDAQEKPGSGPSAVKRGAGAAEDQPPHKRAAGKQTKSVDEMKLMHGIELRFHWLQKTKLGGLDDSPPTVDADPRQMWGEWHHDNVRDNAHATPLETGHILTIWSEDRSKIPNWELVSIQWLAFRLHRLSGAANVDLYAPQKDQDDDEALAARVLQAKREATDMIAERLGLDADELWADPRGPYYVPSDNQGFVDDDDDDDDDDED</sequence>
<reference evidence="3" key="1">
    <citation type="submission" date="2021-06" db="EMBL/GenBank/DDBJ databases">
        <title>Comparative genomics, transcriptomics and evolutionary studies reveal genomic signatures of adaptation to plant cell wall in hemibiotrophic fungi.</title>
        <authorList>
            <consortium name="DOE Joint Genome Institute"/>
            <person name="Baroncelli R."/>
            <person name="Diaz J.F."/>
            <person name="Benocci T."/>
            <person name="Peng M."/>
            <person name="Battaglia E."/>
            <person name="Haridas S."/>
            <person name="Andreopoulos W."/>
            <person name="Labutti K."/>
            <person name="Pangilinan J."/>
            <person name="Floch G.L."/>
            <person name="Makela M.R."/>
            <person name="Henrissat B."/>
            <person name="Grigoriev I.V."/>
            <person name="Crouch J.A."/>
            <person name="De Vries R.P."/>
            <person name="Sukno S.A."/>
            <person name="Thon M.R."/>
        </authorList>
    </citation>
    <scope>NUCLEOTIDE SEQUENCE</scope>
    <source>
        <strain evidence="3">CBS 125086</strain>
    </source>
</reference>
<dbReference type="AlphaFoldDB" id="A0AAD8V5X2"/>
<dbReference type="EMBL" id="JAHLJV010000028">
    <property type="protein sequence ID" value="KAK1590824.1"/>
    <property type="molecule type" value="Genomic_DNA"/>
</dbReference>
<proteinExistence type="predicted"/>
<comment type="caution">
    <text evidence="3">The sequence shown here is derived from an EMBL/GenBank/DDBJ whole genome shotgun (WGS) entry which is preliminary data.</text>
</comment>
<feature type="domain" description="HNH nuclease" evidence="2">
    <location>
        <begin position="186"/>
        <end position="277"/>
    </location>
</feature>
<evidence type="ECO:0000313" key="4">
    <source>
        <dbReference type="Proteomes" id="UP001230504"/>
    </source>
</evidence>
<gene>
    <name evidence="3" type="ORF">LY79DRAFT_553258</name>
</gene>
<evidence type="ECO:0000256" key="1">
    <source>
        <dbReference type="SAM" id="MobiDB-lite"/>
    </source>
</evidence>
<dbReference type="GeneID" id="85442003"/>
<organism evidence="3 4">
    <name type="scientific">Colletotrichum navitas</name>
    <dbReference type="NCBI Taxonomy" id="681940"/>
    <lineage>
        <taxon>Eukaryota</taxon>
        <taxon>Fungi</taxon>
        <taxon>Dikarya</taxon>
        <taxon>Ascomycota</taxon>
        <taxon>Pezizomycotina</taxon>
        <taxon>Sordariomycetes</taxon>
        <taxon>Hypocreomycetidae</taxon>
        <taxon>Glomerellales</taxon>
        <taxon>Glomerellaceae</taxon>
        <taxon>Colletotrichum</taxon>
        <taxon>Colletotrichum graminicola species complex</taxon>
    </lineage>
</organism>